<dbReference type="RefSeq" id="WP_264942299.1">
    <property type="nucleotide sequence ID" value="NZ_JAPDRA010000001.1"/>
</dbReference>
<proteinExistence type="inferred from homology"/>
<dbReference type="InterPro" id="IPR046350">
    <property type="entry name" value="Cystatin_sf"/>
</dbReference>
<name>A0ABW3H449_9SPHN</name>
<dbReference type="EMBL" id="JBHTJG010000001">
    <property type="protein sequence ID" value="MFD0945460.1"/>
    <property type="molecule type" value="Genomic_DNA"/>
</dbReference>
<organism evidence="5 6">
    <name type="scientific">Sphingomonas canadensis</name>
    <dbReference type="NCBI Taxonomy" id="1219257"/>
    <lineage>
        <taxon>Bacteria</taxon>
        <taxon>Pseudomonadati</taxon>
        <taxon>Pseudomonadota</taxon>
        <taxon>Alphaproteobacteria</taxon>
        <taxon>Sphingomonadales</taxon>
        <taxon>Sphingomonadaceae</taxon>
        <taxon>Sphingomonas</taxon>
    </lineage>
</organism>
<sequence length="200" mass="20496">MKLLGVAAALALGIGGTTVSACAAAQEAPMPVVGGWSAVAADDAGVRAAADAVLAQTGRTGVTITAIADAQQQVVAGMNYRFALTLSDGSRLRVQVYRNLSGNYEITASEQIEPQAMVPGGWGAADAADPEVKAAADFALAQLNRPGATIAAIGNPRQQVVAGMNYGFVLTLSDGTRWDVTVYARFDGTKQLTAAKQVKD</sequence>
<dbReference type="CDD" id="cd00042">
    <property type="entry name" value="CY"/>
    <property type="match status" value="2"/>
</dbReference>
<accession>A0ABW3H449</accession>
<dbReference type="PROSITE" id="PS51257">
    <property type="entry name" value="PROKAR_LIPOPROTEIN"/>
    <property type="match status" value="1"/>
</dbReference>
<dbReference type="PANTHER" id="PTHR46186:SF2">
    <property type="entry name" value="CYSTATIN"/>
    <property type="match status" value="1"/>
</dbReference>
<evidence type="ECO:0000313" key="5">
    <source>
        <dbReference type="EMBL" id="MFD0945460.1"/>
    </source>
</evidence>
<evidence type="ECO:0000256" key="2">
    <source>
        <dbReference type="ARBA" id="ARBA00022690"/>
    </source>
</evidence>
<dbReference type="SUPFAM" id="SSF54403">
    <property type="entry name" value="Cystatin/monellin"/>
    <property type="match status" value="2"/>
</dbReference>
<comment type="caution">
    <text evidence="5">The sequence shown here is derived from an EMBL/GenBank/DDBJ whole genome shotgun (WGS) entry which is preliminary data.</text>
</comment>
<comment type="similarity">
    <text evidence="1">Belongs to the cystatin family.</text>
</comment>
<evidence type="ECO:0000313" key="6">
    <source>
        <dbReference type="Proteomes" id="UP001596977"/>
    </source>
</evidence>
<keyword evidence="2" id="KW-0646">Protease inhibitor</keyword>
<dbReference type="Proteomes" id="UP001596977">
    <property type="component" value="Unassembled WGS sequence"/>
</dbReference>
<feature type="chain" id="PRO_5046007788" evidence="3">
    <location>
        <begin position="24"/>
        <end position="200"/>
    </location>
</feature>
<keyword evidence="3" id="KW-0732">Signal</keyword>
<evidence type="ECO:0000256" key="1">
    <source>
        <dbReference type="ARBA" id="ARBA00009403"/>
    </source>
</evidence>
<feature type="domain" description="Cystatin" evidence="4">
    <location>
        <begin position="121"/>
        <end position="177"/>
    </location>
</feature>
<dbReference type="Pfam" id="PF00031">
    <property type="entry name" value="Cystatin"/>
    <property type="match status" value="1"/>
</dbReference>
<keyword evidence="6" id="KW-1185">Reference proteome</keyword>
<dbReference type="InterPro" id="IPR000010">
    <property type="entry name" value="Cystatin_dom"/>
</dbReference>
<dbReference type="PANTHER" id="PTHR46186">
    <property type="entry name" value="CYSTATIN"/>
    <property type="match status" value="1"/>
</dbReference>
<feature type="signal peptide" evidence="3">
    <location>
        <begin position="1"/>
        <end position="23"/>
    </location>
</feature>
<evidence type="ECO:0000256" key="3">
    <source>
        <dbReference type="SAM" id="SignalP"/>
    </source>
</evidence>
<protein>
    <submittedName>
        <fullName evidence="5">Cystatin domain-containing protein</fullName>
    </submittedName>
</protein>
<reference evidence="6" key="1">
    <citation type="journal article" date="2019" name="Int. J. Syst. Evol. Microbiol.">
        <title>The Global Catalogue of Microorganisms (GCM) 10K type strain sequencing project: providing services to taxonomists for standard genome sequencing and annotation.</title>
        <authorList>
            <consortium name="The Broad Institute Genomics Platform"/>
            <consortium name="The Broad Institute Genome Sequencing Center for Infectious Disease"/>
            <person name="Wu L."/>
            <person name="Ma J."/>
        </authorList>
    </citation>
    <scope>NUCLEOTIDE SEQUENCE [LARGE SCALE GENOMIC DNA]</scope>
    <source>
        <strain evidence="6">CCUG 62982</strain>
    </source>
</reference>
<gene>
    <name evidence="5" type="ORF">ACFQ1E_03815</name>
</gene>
<dbReference type="Gene3D" id="3.10.450.10">
    <property type="match status" value="2"/>
</dbReference>
<evidence type="ECO:0000259" key="4">
    <source>
        <dbReference type="Pfam" id="PF00031"/>
    </source>
</evidence>